<dbReference type="EMBL" id="CP011509">
    <property type="protein sequence ID" value="AKI99163.1"/>
    <property type="molecule type" value="Genomic_DNA"/>
</dbReference>
<name>A0AAC8Q1C6_9BACT</name>
<dbReference type="KEGG" id="age:AA314_00790"/>
<dbReference type="PROSITE" id="PS51257">
    <property type="entry name" value="PROKAR_LIPOPROTEIN"/>
    <property type="match status" value="1"/>
</dbReference>
<evidence type="ECO:0000256" key="2">
    <source>
        <dbReference type="SAM" id="SignalP"/>
    </source>
</evidence>
<keyword evidence="6" id="KW-1185">Reference proteome</keyword>
<accession>A0AAC8Q1C6</accession>
<feature type="compositionally biased region" description="Gly residues" evidence="1">
    <location>
        <begin position="106"/>
        <end position="116"/>
    </location>
</feature>
<dbReference type="AlphaFoldDB" id="A0AAC8Q1C6"/>
<gene>
    <name evidence="3" type="ORF">AA314_00790</name>
    <name evidence="4" type="ORF">ATI61_106539</name>
</gene>
<feature type="compositionally biased region" description="Basic and acidic residues" evidence="1">
    <location>
        <begin position="213"/>
        <end position="223"/>
    </location>
</feature>
<dbReference type="RefSeq" id="WP_047854336.1">
    <property type="nucleotide sequence ID" value="NZ_CP011509.1"/>
</dbReference>
<feature type="signal peptide" evidence="2">
    <location>
        <begin position="1"/>
        <end position="28"/>
    </location>
</feature>
<evidence type="ECO:0000256" key="1">
    <source>
        <dbReference type="SAM" id="MobiDB-lite"/>
    </source>
</evidence>
<dbReference type="Proteomes" id="UP000256345">
    <property type="component" value="Unassembled WGS sequence"/>
</dbReference>
<reference evidence="4 6" key="2">
    <citation type="submission" date="2018-08" db="EMBL/GenBank/DDBJ databases">
        <title>Genomic Encyclopedia of Archaeal and Bacterial Type Strains, Phase II (KMG-II): from individual species to whole genera.</title>
        <authorList>
            <person name="Goeker M."/>
        </authorList>
    </citation>
    <scope>NUCLEOTIDE SEQUENCE [LARGE SCALE GENOMIC DNA]</scope>
    <source>
        <strain evidence="4 6">DSM 2261</strain>
    </source>
</reference>
<proteinExistence type="predicted"/>
<dbReference type="EMBL" id="QUMU01000006">
    <property type="protein sequence ID" value="REG31069.1"/>
    <property type="molecule type" value="Genomic_DNA"/>
</dbReference>
<evidence type="ECO:0000313" key="4">
    <source>
        <dbReference type="EMBL" id="REG31069.1"/>
    </source>
</evidence>
<dbReference type="Proteomes" id="UP000035579">
    <property type="component" value="Chromosome"/>
</dbReference>
<evidence type="ECO:0000313" key="5">
    <source>
        <dbReference type="Proteomes" id="UP000035579"/>
    </source>
</evidence>
<protein>
    <recommendedName>
        <fullName evidence="7">Lipoprotein</fullName>
    </recommendedName>
</protein>
<organism evidence="3 5">
    <name type="scientific">Archangium gephyra</name>
    <dbReference type="NCBI Taxonomy" id="48"/>
    <lineage>
        <taxon>Bacteria</taxon>
        <taxon>Pseudomonadati</taxon>
        <taxon>Myxococcota</taxon>
        <taxon>Myxococcia</taxon>
        <taxon>Myxococcales</taxon>
        <taxon>Cystobacterineae</taxon>
        <taxon>Archangiaceae</taxon>
        <taxon>Archangium</taxon>
    </lineage>
</organism>
<evidence type="ECO:0000313" key="3">
    <source>
        <dbReference type="EMBL" id="AKI99163.1"/>
    </source>
</evidence>
<evidence type="ECO:0008006" key="7">
    <source>
        <dbReference type="Google" id="ProtNLM"/>
    </source>
</evidence>
<feature type="region of interest" description="Disordered" evidence="1">
    <location>
        <begin position="191"/>
        <end position="223"/>
    </location>
</feature>
<sequence>MNHKMRGGLWLAGALVAGAMASGCGASATTEDATTMVSQAVEASADSTDAVEVSSLMRGLHAVRSDAVEGFHCDASPDITNVEVCGKSLPATVHLEWTECAAPMRPGGGGHGGGRGDGSRPPPPGEGTGIGALSARGAPPAEGTRPEGRGRPHGGPSSGTVDITYTYSAPPNCDGAITQNQSVTFSISRTDGEGAVSKVEGTSASSAELIGDEPPRKKSTESDVTRTLTDATGAVVRSVHLKGATNVEFSSDTPPVRTLNGFYTEEFLDGTTGAVTLDSIVRPPRNVCPWPTSGTLSRTSSDGQTHVLVFGPDCGTATLDGTAVEMPARGAGRKGRH</sequence>
<keyword evidence="2" id="KW-0732">Signal</keyword>
<feature type="region of interest" description="Disordered" evidence="1">
    <location>
        <begin position="104"/>
        <end position="167"/>
    </location>
</feature>
<reference evidence="3 5" key="1">
    <citation type="submission" date="2015-05" db="EMBL/GenBank/DDBJ databases">
        <title>Genome assembly of Archangium gephyra DSM 2261.</title>
        <authorList>
            <person name="Sharma G."/>
            <person name="Subramanian S."/>
        </authorList>
    </citation>
    <scope>NUCLEOTIDE SEQUENCE [LARGE SCALE GENOMIC DNA]</scope>
    <source>
        <strain evidence="3 5">DSM 2261</strain>
    </source>
</reference>
<feature type="chain" id="PRO_5042234543" description="Lipoprotein" evidence="2">
    <location>
        <begin position="29"/>
        <end position="337"/>
    </location>
</feature>
<evidence type="ECO:0000313" key="6">
    <source>
        <dbReference type="Proteomes" id="UP000256345"/>
    </source>
</evidence>